<name>A0ABW2EHA0_9BACI</name>
<protein>
    <recommendedName>
        <fullName evidence="3">Tetratricopeptide repeat protein</fullName>
    </recommendedName>
</protein>
<evidence type="ECO:0008006" key="3">
    <source>
        <dbReference type="Google" id="ProtNLM"/>
    </source>
</evidence>
<dbReference type="EMBL" id="JBHSZV010000014">
    <property type="protein sequence ID" value="MFC7061617.1"/>
    <property type="molecule type" value="Genomic_DNA"/>
</dbReference>
<dbReference type="RefSeq" id="WP_204707239.1">
    <property type="nucleotide sequence ID" value="NZ_JBHSZV010000014.1"/>
</dbReference>
<sequence>MEKHNGDIVLFPKWKSALEHTGFQAVKEKRYQDAVESFVPLIQHRVATNEVVTALLMSWIEVGQYRQAEELCQEQMKVEEDHYYQYLHIYITILFQDNRYQELIDLLDEVFETEDIPHQSRTQLWQMYEVTRKLLQDVHKEESDKLTADLIQAVEHNDLHRQWMTINQLKKQPLPRDVTSFEKWLLDERIHPMIKTAIVQWFRDEGYSEIVKVRKFGNELEIVPSQLNSFQSDYIIQQIQMRLGSIEQNNPTMFELIQDLLQHYCFVRYPLHPTELEIDAVVEALKQLGHEYLQIPSRVVNHDDKVAKYKEEIELCEQHYIVLVGG</sequence>
<dbReference type="SUPFAM" id="SSF116965">
    <property type="entry name" value="Hypothetical protein MPN330"/>
    <property type="match status" value="1"/>
</dbReference>
<dbReference type="Gene3D" id="1.25.40.10">
    <property type="entry name" value="Tetratricopeptide repeat domain"/>
    <property type="match status" value="1"/>
</dbReference>
<keyword evidence="2" id="KW-1185">Reference proteome</keyword>
<dbReference type="InterPro" id="IPR011990">
    <property type="entry name" value="TPR-like_helical_dom_sf"/>
</dbReference>
<gene>
    <name evidence="1" type="ORF">ACFQIC_07065</name>
</gene>
<dbReference type="Proteomes" id="UP001596410">
    <property type="component" value="Unassembled WGS sequence"/>
</dbReference>
<organism evidence="1 2">
    <name type="scientific">Halobacillus seohaensis</name>
    <dbReference type="NCBI Taxonomy" id="447421"/>
    <lineage>
        <taxon>Bacteria</taxon>
        <taxon>Bacillati</taxon>
        <taxon>Bacillota</taxon>
        <taxon>Bacilli</taxon>
        <taxon>Bacillales</taxon>
        <taxon>Bacillaceae</taxon>
        <taxon>Halobacillus</taxon>
    </lineage>
</organism>
<proteinExistence type="predicted"/>
<evidence type="ECO:0000313" key="1">
    <source>
        <dbReference type="EMBL" id="MFC7061617.1"/>
    </source>
</evidence>
<accession>A0ABW2EHA0</accession>
<evidence type="ECO:0000313" key="2">
    <source>
        <dbReference type="Proteomes" id="UP001596410"/>
    </source>
</evidence>
<comment type="caution">
    <text evidence="1">The sequence shown here is derived from an EMBL/GenBank/DDBJ whole genome shotgun (WGS) entry which is preliminary data.</text>
</comment>
<reference evidence="2" key="1">
    <citation type="journal article" date="2019" name="Int. J. Syst. Evol. Microbiol.">
        <title>The Global Catalogue of Microorganisms (GCM) 10K type strain sequencing project: providing services to taxonomists for standard genome sequencing and annotation.</title>
        <authorList>
            <consortium name="The Broad Institute Genomics Platform"/>
            <consortium name="The Broad Institute Genome Sequencing Center for Infectious Disease"/>
            <person name="Wu L."/>
            <person name="Ma J."/>
        </authorList>
    </citation>
    <scope>NUCLEOTIDE SEQUENCE [LARGE SCALE GENOMIC DNA]</scope>
    <source>
        <strain evidence="2">CGMCC 4.1621</strain>
    </source>
</reference>